<dbReference type="SMART" id="SM00530">
    <property type="entry name" value="HTH_XRE"/>
    <property type="match status" value="1"/>
</dbReference>
<dbReference type="InterPro" id="IPR010982">
    <property type="entry name" value="Lambda_DNA-bd_dom_sf"/>
</dbReference>
<proteinExistence type="predicted"/>
<dbReference type="InterPro" id="IPR001387">
    <property type="entry name" value="Cro/C1-type_HTH"/>
</dbReference>
<feature type="domain" description="HTH cro/C1-type" evidence="1">
    <location>
        <begin position="5"/>
        <end position="48"/>
    </location>
</feature>
<dbReference type="EMBL" id="JAAOXG010000061">
    <property type="protein sequence ID" value="NNJ32673.1"/>
    <property type="molecule type" value="Genomic_DNA"/>
</dbReference>
<dbReference type="Gene3D" id="1.10.260.40">
    <property type="entry name" value="lambda repressor-like DNA-binding domains"/>
    <property type="match status" value="1"/>
</dbReference>
<sequence length="127" mass="14703">MNNRFKLLRENCKKSQEDFGKAIGITKSGVSDIENGRRKVTEQHIIMLRNWSEFKINENWLRTGEGEMFLKPQKNDLVTKAALLLGEHDPVFEAFVETYSKLTPANRKILLDFGSDFIDKLKQNTNN</sequence>
<evidence type="ECO:0000313" key="2">
    <source>
        <dbReference type="EMBL" id="NNJ32673.1"/>
    </source>
</evidence>
<accession>A0ABX1VW57</accession>
<protein>
    <submittedName>
        <fullName evidence="2">Helix-turn-helix transcriptional regulator</fullName>
    </submittedName>
</protein>
<comment type="caution">
    <text evidence="2">The sequence shown here is derived from an EMBL/GenBank/DDBJ whole genome shotgun (WGS) entry which is preliminary data.</text>
</comment>
<dbReference type="Proteomes" id="UP000539052">
    <property type="component" value="Unassembled WGS sequence"/>
</dbReference>
<evidence type="ECO:0000313" key="3">
    <source>
        <dbReference type="Proteomes" id="UP000539052"/>
    </source>
</evidence>
<evidence type="ECO:0000259" key="1">
    <source>
        <dbReference type="PROSITE" id="PS50943"/>
    </source>
</evidence>
<reference evidence="2 3" key="1">
    <citation type="submission" date="2020-03" db="EMBL/GenBank/DDBJ databases">
        <title>Genome Sequence of industrial isolate, B5A.</title>
        <authorList>
            <person name="Sharma S."/>
            <person name="Patil P.B."/>
            <person name="Korpole S."/>
        </authorList>
    </citation>
    <scope>NUCLEOTIDE SEQUENCE [LARGE SCALE GENOMIC DNA]</scope>
    <source>
        <strain evidence="2 3">PI-S10-B5A</strain>
    </source>
</reference>
<dbReference type="PROSITE" id="PS50943">
    <property type="entry name" value="HTH_CROC1"/>
    <property type="match status" value="1"/>
</dbReference>
<gene>
    <name evidence="2" type="ORF">G9470_23195</name>
</gene>
<name>A0ABX1VW57_9FIRM</name>
<dbReference type="SUPFAM" id="SSF47413">
    <property type="entry name" value="lambda repressor-like DNA-binding domains"/>
    <property type="match status" value="1"/>
</dbReference>
<dbReference type="Pfam" id="PF01381">
    <property type="entry name" value="HTH_3"/>
    <property type="match status" value="1"/>
</dbReference>
<dbReference type="CDD" id="cd00093">
    <property type="entry name" value="HTH_XRE"/>
    <property type="match status" value="1"/>
</dbReference>
<organism evidence="2 3">
    <name type="scientific">Lacrimispora defluvii</name>
    <dbReference type="NCBI Taxonomy" id="2719233"/>
    <lineage>
        <taxon>Bacteria</taxon>
        <taxon>Bacillati</taxon>
        <taxon>Bacillota</taxon>
        <taxon>Clostridia</taxon>
        <taxon>Lachnospirales</taxon>
        <taxon>Lachnospiraceae</taxon>
        <taxon>Lacrimispora</taxon>
    </lineage>
</organism>
<keyword evidence="3" id="KW-1185">Reference proteome</keyword>